<feature type="domain" description="Response regulatory" evidence="3">
    <location>
        <begin position="6"/>
        <end position="124"/>
    </location>
</feature>
<sequence>MPSPLHVLIVDDSTVMRKMVARVLRLSRVPLGTVREAADGAEALRAIAERRVDLVLLDVNMPVLDGEQTLRRLRADPATAALPVIVVSTESSATRVDALAALGAAFVHKPFAPEDLRATILRITGVPAQPYDDSDALPLAAALGRGYDF</sequence>
<dbReference type="PANTHER" id="PTHR44591">
    <property type="entry name" value="STRESS RESPONSE REGULATOR PROTEIN 1"/>
    <property type="match status" value="1"/>
</dbReference>
<dbReference type="HOGENOM" id="CLU_000445_69_9_0"/>
<feature type="modified residue" description="4-aspartylphosphate" evidence="2">
    <location>
        <position position="58"/>
    </location>
</feature>
<dbReference type="PANTHER" id="PTHR44591:SF23">
    <property type="entry name" value="CHEY SUBFAMILY"/>
    <property type="match status" value="1"/>
</dbReference>
<dbReference type="Proteomes" id="UP000019151">
    <property type="component" value="Chromosome"/>
</dbReference>
<dbReference type="RefSeq" id="WP_025409250.1">
    <property type="nucleotide sequence ID" value="NZ_CP007128.1"/>
</dbReference>
<dbReference type="Gene3D" id="3.40.50.2300">
    <property type="match status" value="1"/>
</dbReference>
<dbReference type="InterPro" id="IPR011006">
    <property type="entry name" value="CheY-like_superfamily"/>
</dbReference>
<dbReference type="STRING" id="861299.J421_0156"/>
<gene>
    <name evidence="4" type="ORF">J421_0156</name>
</gene>
<evidence type="ECO:0000313" key="4">
    <source>
        <dbReference type="EMBL" id="AHG87693.1"/>
    </source>
</evidence>
<dbReference type="GO" id="GO:0000160">
    <property type="term" value="P:phosphorelay signal transduction system"/>
    <property type="evidence" value="ECO:0007669"/>
    <property type="project" value="InterPro"/>
</dbReference>
<reference evidence="4 5" key="1">
    <citation type="journal article" date="2014" name="Genome Announc.">
        <title>Genome Sequence and Methylome of Soil Bacterium Gemmatirosa kalamazoonensis KBS708T, a Member of the Rarely Cultivated Gemmatimonadetes Phylum.</title>
        <authorList>
            <person name="Debruyn J.M."/>
            <person name="Radosevich M."/>
            <person name="Wommack K.E."/>
            <person name="Polson S.W."/>
            <person name="Hauser L.J."/>
            <person name="Fawaz M.N."/>
            <person name="Korlach J."/>
            <person name="Tsai Y.C."/>
        </authorList>
    </citation>
    <scope>NUCLEOTIDE SEQUENCE [LARGE SCALE GENOMIC DNA]</scope>
    <source>
        <strain evidence="4 5">KBS708</strain>
    </source>
</reference>
<proteinExistence type="predicted"/>
<evidence type="ECO:0000259" key="3">
    <source>
        <dbReference type="PROSITE" id="PS50110"/>
    </source>
</evidence>
<dbReference type="InParanoid" id="W0REB2"/>
<dbReference type="SUPFAM" id="SSF52172">
    <property type="entry name" value="CheY-like"/>
    <property type="match status" value="1"/>
</dbReference>
<dbReference type="AlphaFoldDB" id="W0REB2"/>
<dbReference type="eggNOG" id="COG0745">
    <property type="taxonomic scope" value="Bacteria"/>
</dbReference>
<dbReference type="PROSITE" id="PS50110">
    <property type="entry name" value="RESPONSE_REGULATORY"/>
    <property type="match status" value="1"/>
</dbReference>
<keyword evidence="1 2" id="KW-0597">Phosphoprotein</keyword>
<dbReference type="OrthoDB" id="9786548at2"/>
<dbReference type="SMART" id="SM00448">
    <property type="entry name" value="REC"/>
    <property type="match status" value="1"/>
</dbReference>
<organism evidence="4 5">
    <name type="scientific">Gemmatirosa kalamazoonensis</name>
    <dbReference type="NCBI Taxonomy" id="861299"/>
    <lineage>
        <taxon>Bacteria</taxon>
        <taxon>Pseudomonadati</taxon>
        <taxon>Gemmatimonadota</taxon>
        <taxon>Gemmatimonadia</taxon>
        <taxon>Gemmatimonadales</taxon>
        <taxon>Gemmatimonadaceae</taxon>
        <taxon>Gemmatirosa</taxon>
    </lineage>
</organism>
<accession>W0REB2</accession>
<protein>
    <submittedName>
        <fullName evidence="4">Response regulator receiver</fullName>
    </submittedName>
</protein>
<dbReference type="InterPro" id="IPR050595">
    <property type="entry name" value="Bact_response_regulator"/>
</dbReference>
<keyword evidence="5" id="KW-1185">Reference proteome</keyword>
<evidence type="ECO:0000313" key="5">
    <source>
        <dbReference type="Proteomes" id="UP000019151"/>
    </source>
</evidence>
<dbReference type="EMBL" id="CP007128">
    <property type="protein sequence ID" value="AHG87693.1"/>
    <property type="molecule type" value="Genomic_DNA"/>
</dbReference>
<name>W0REB2_9BACT</name>
<dbReference type="Pfam" id="PF00072">
    <property type="entry name" value="Response_reg"/>
    <property type="match status" value="1"/>
</dbReference>
<dbReference type="KEGG" id="gba:J421_0156"/>
<evidence type="ECO:0000256" key="2">
    <source>
        <dbReference type="PROSITE-ProRule" id="PRU00169"/>
    </source>
</evidence>
<dbReference type="InterPro" id="IPR001789">
    <property type="entry name" value="Sig_transdc_resp-reg_receiver"/>
</dbReference>
<evidence type="ECO:0000256" key="1">
    <source>
        <dbReference type="ARBA" id="ARBA00022553"/>
    </source>
</evidence>